<dbReference type="OrthoDB" id="5572445at2759"/>
<name>A0A9W8GXE5_9FUNG</name>
<comment type="caution">
    <text evidence="1">The sequence shown here is derived from an EMBL/GenBank/DDBJ whole genome shotgun (WGS) entry which is preliminary data.</text>
</comment>
<evidence type="ECO:0000313" key="1">
    <source>
        <dbReference type="EMBL" id="KAJ2752772.1"/>
    </source>
</evidence>
<dbReference type="EMBL" id="JANBUH010000249">
    <property type="protein sequence ID" value="KAJ2752772.1"/>
    <property type="molecule type" value="Genomic_DNA"/>
</dbReference>
<protein>
    <submittedName>
        <fullName evidence="1">Uncharacterized protein</fullName>
    </submittedName>
</protein>
<proteinExistence type="predicted"/>
<dbReference type="Proteomes" id="UP001140011">
    <property type="component" value="Unassembled WGS sequence"/>
</dbReference>
<sequence length="94" mass="10590">MFETVTGCELSNRWVISTVGPVNFSAYDFCSLAQGWLLRICKYIIKDDRMSDLLITAENLYEEYKRNCGRRVDAGAVFDPDGSIGKAMLLSNEP</sequence>
<evidence type="ECO:0000313" key="2">
    <source>
        <dbReference type="Proteomes" id="UP001140011"/>
    </source>
</evidence>
<gene>
    <name evidence="1" type="ORF">GGI19_003601</name>
</gene>
<accession>A0A9W8GXE5</accession>
<feature type="non-terminal residue" evidence="1">
    <location>
        <position position="94"/>
    </location>
</feature>
<dbReference type="AlphaFoldDB" id="A0A9W8GXE5"/>
<organism evidence="1 2">
    <name type="scientific">Coemansia pectinata</name>
    <dbReference type="NCBI Taxonomy" id="1052879"/>
    <lineage>
        <taxon>Eukaryota</taxon>
        <taxon>Fungi</taxon>
        <taxon>Fungi incertae sedis</taxon>
        <taxon>Zoopagomycota</taxon>
        <taxon>Kickxellomycotina</taxon>
        <taxon>Kickxellomycetes</taxon>
        <taxon>Kickxellales</taxon>
        <taxon>Kickxellaceae</taxon>
        <taxon>Coemansia</taxon>
    </lineage>
</organism>
<reference evidence="1" key="1">
    <citation type="submission" date="2022-07" db="EMBL/GenBank/DDBJ databases">
        <title>Phylogenomic reconstructions and comparative analyses of Kickxellomycotina fungi.</title>
        <authorList>
            <person name="Reynolds N.K."/>
            <person name="Stajich J.E."/>
            <person name="Barry K."/>
            <person name="Grigoriev I.V."/>
            <person name="Crous P."/>
            <person name="Smith M.E."/>
        </authorList>
    </citation>
    <scope>NUCLEOTIDE SEQUENCE</scope>
    <source>
        <strain evidence="1">BCRC 34297</strain>
    </source>
</reference>
<keyword evidence="2" id="KW-1185">Reference proteome</keyword>